<evidence type="ECO:0000313" key="2">
    <source>
        <dbReference type="Proteomes" id="UP001497644"/>
    </source>
</evidence>
<accession>A0AAV2NL22</accession>
<dbReference type="Proteomes" id="UP001497644">
    <property type="component" value="Chromosome 2"/>
</dbReference>
<name>A0AAV2NL22_9HYME</name>
<dbReference type="AlphaFoldDB" id="A0AAV2NL22"/>
<organism evidence="1 2">
    <name type="scientific">Lasius platythorax</name>
    <dbReference type="NCBI Taxonomy" id="488582"/>
    <lineage>
        <taxon>Eukaryota</taxon>
        <taxon>Metazoa</taxon>
        <taxon>Ecdysozoa</taxon>
        <taxon>Arthropoda</taxon>
        <taxon>Hexapoda</taxon>
        <taxon>Insecta</taxon>
        <taxon>Pterygota</taxon>
        <taxon>Neoptera</taxon>
        <taxon>Endopterygota</taxon>
        <taxon>Hymenoptera</taxon>
        <taxon>Apocrita</taxon>
        <taxon>Aculeata</taxon>
        <taxon>Formicoidea</taxon>
        <taxon>Formicidae</taxon>
        <taxon>Formicinae</taxon>
        <taxon>Lasius</taxon>
        <taxon>Lasius</taxon>
    </lineage>
</organism>
<reference evidence="1" key="1">
    <citation type="submission" date="2024-04" db="EMBL/GenBank/DDBJ databases">
        <authorList>
            <consortium name="Molecular Ecology Group"/>
        </authorList>
    </citation>
    <scope>NUCLEOTIDE SEQUENCE</scope>
</reference>
<keyword evidence="2" id="KW-1185">Reference proteome</keyword>
<sequence length="114" mass="12862">MSPSLSGMSARVQAEFRVGSQTMSLLLEMLDNIGHRGSSTEHEVDNSYKSSKIKREQMNREVYSIDSSSKDMFVCLISQNNIKWRFNIQCLTGNETYKTVSVILLEDMIASSSI</sequence>
<gene>
    <name evidence="1" type="ORF">LPLAT_LOCUS6431</name>
</gene>
<protein>
    <submittedName>
        <fullName evidence="1">Uncharacterized protein</fullName>
    </submittedName>
</protein>
<evidence type="ECO:0000313" key="1">
    <source>
        <dbReference type="EMBL" id="CAL1680405.1"/>
    </source>
</evidence>
<dbReference type="EMBL" id="OZ034825">
    <property type="protein sequence ID" value="CAL1680405.1"/>
    <property type="molecule type" value="Genomic_DNA"/>
</dbReference>
<proteinExistence type="predicted"/>